<proteinExistence type="inferred from homology"/>
<evidence type="ECO:0000313" key="5">
    <source>
        <dbReference type="EMBL" id="SDL33232.1"/>
    </source>
</evidence>
<dbReference type="SUPFAM" id="SSF51735">
    <property type="entry name" value="NAD(P)-binding Rossmann-fold domains"/>
    <property type="match status" value="1"/>
</dbReference>
<dbReference type="InterPro" id="IPR036291">
    <property type="entry name" value="NAD(P)-bd_dom_sf"/>
</dbReference>
<evidence type="ECO:0000256" key="3">
    <source>
        <dbReference type="ARBA" id="ARBA00023002"/>
    </source>
</evidence>
<comment type="similarity">
    <text evidence="1">Belongs to the short-chain dehydrogenases/reductases (SDR) family.</text>
</comment>
<protein>
    <submittedName>
        <fullName evidence="5">Short chain dehydrogenase</fullName>
    </submittedName>
</protein>
<dbReference type="Pfam" id="PF00106">
    <property type="entry name" value="adh_short"/>
    <property type="match status" value="1"/>
</dbReference>
<reference evidence="5 6" key="1">
    <citation type="submission" date="2016-10" db="EMBL/GenBank/DDBJ databases">
        <authorList>
            <person name="de Groot N.N."/>
        </authorList>
    </citation>
    <scope>NUCLEOTIDE SEQUENCE [LARGE SCALE GENOMIC DNA]</scope>
    <source>
        <strain evidence="5 6">CGMCC 4.5681</strain>
    </source>
</reference>
<dbReference type="Gene3D" id="3.40.50.720">
    <property type="entry name" value="NAD(P)-binding Rossmann-like Domain"/>
    <property type="match status" value="1"/>
</dbReference>
<dbReference type="PRINTS" id="PR00081">
    <property type="entry name" value="GDHRDH"/>
</dbReference>
<dbReference type="Proteomes" id="UP000198683">
    <property type="component" value="Unassembled WGS sequence"/>
</dbReference>
<organism evidence="5 6">
    <name type="scientific">Nonomuraea maritima</name>
    <dbReference type="NCBI Taxonomy" id="683260"/>
    <lineage>
        <taxon>Bacteria</taxon>
        <taxon>Bacillati</taxon>
        <taxon>Actinomycetota</taxon>
        <taxon>Actinomycetes</taxon>
        <taxon>Streptosporangiales</taxon>
        <taxon>Streptosporangiaceae</taxon>
        <taxon>Nonomuraea</taxon>
    </lineage>
</organism>
<dbReference type="CDD" id="cd05233">
    <property type="entry name" value="SDR_c"/>
    <property type="match status" value="1"/>
</dbReference>
<dbReference type="PANTHER" id="PTHR43391">
    <property type="entry name" value="RETINOL DEHYDROGENASE-RELATED"/>
    <property type="match status" value="1"/>
</dbReference>
<evidence type="ECO:0000256" key="4">
    <source>
        <dbReference type="SAM" id="MobiDB-lite"/>
    </source>
</evidence>
<dbReference type="RefSeq" id="WP_176903289.1">
    <property type="nucleotide sequence ID" value="NZ_FNFB01000019.1"/>
</dbReference>
<dbReference type="STRING" id="683260.SAMN05421874_119140"/>
<evidence type="ECO:0000256" key="1">
    <source>
        <dbReference type="ARBA" id="ARBA00006484"/>
    </source>
</evidence>
<evidence type="ECO:0000256" key="2">
    <source>
        <dbReference type="ARBA" id="ARBA00022857"/>
    </source>
</evidence>
<sequence length="103" mass="11072">MSKIDELDRLYARVREARGHIDILFANASIAVPHTFGTLTEDVVDRHLDVNIKGLVFTVERALPLLSDGGSIIVTSSVDGVKGGPGRSVYSPTKAAGRNLVRT</sequence>
<keyword evidence="2" id="KW-0521">NADP</keyword>
<dbReference type="PANTHER" id="PTHR43391:SF14">
    <property type="entry name" value="DEHYDROGENASE_REDUCTASE SDR FAMILY PROTEIN 7-LIKE"/>
    <property type="match status" value="1"/>
</dbReference>
<evidence type="ECO:0000313" key="6">
    <source>
        <dbReference type="Proteomes" id="UP000198683"/>
    </source>
</evidence>
<dbReference type="InterPro" id="IPR002347">
    <property type="entry name" value="SDR_fam"/>
</dbReference>
<gene>
    <name evidence="5" type="ORF">SAMN05421874_119140</name>
</gene>
<feature type="region of interest" description="Disordered" evidence="4">
    <location>
        <begin position="81"/>
        <end position="103"/>
    </location>
</feature>
<accession>A0A1G9J7F8</accession>
<dbReference type="GO" id="GO:0005829">
    <property type="term" value="C:cytosol"/>
    <property type="evidence" value="ECO:0007669"/>
    <property type="project" value="TreeGrafter"/>
</dbReference>
<dbReference type="EMBL" id="FNFB01000019">
    <property type="protein sequence ID" value="SDL33232.1"/>
    <property type="molecule type" value="Genomic_DNA"/>
</dbReference>
<dbReference type="AlphaFoldDB" id="A0A1G9J7F8"/>
<name>A0A1G9J7F8_9ACTN</name>
<keyword evidence="3" id="KW-0560">Oxidoreductase</keyword>
<keyword evidence="6" id="KW-1185">Reference proteome</keyword>
<dbReference type="GO" id="GO:0016491">
    <property type="term" value="F:oxidoreductase activity"/>
    <property type="evidence" value="ECO:0007669"/>
    <property type="project" value="UniProtKB-KW"/>
</dbReference>